<dbReference type="Pfam" id="PF08843">
    <property type="entry name" value="AbiEii"/>
    <property type="match status" value="1"/>
</dbReference>
<dbReference type="EMBL" id="CP049616">
    <property type="protein sequence ID" value="QII43634.1"/>
    <property type="molecule type" value="Genomic_DNA"/>
</dbReference>
<dbReference type="KEGG" id="mut:GVT53_02710"/>
<gene>
    <name evidence="1" type="ORF">GVT53_02710</name>
</gene>
<name>A0A6G7IZ91_9FLAO</name>
<dbReference type="InterPro" id="IPR014942">
    <property type="entry name" value="AbiEii"/>
</dbReference>
<dbReference type="AlphaFoldDB" id="A0A6G7IZ91"/>
<proteinExistence type="predicted"/>
<keyword evidence="2" id="KW-1185">Reference proteome</keyword>
<dbReference type="RefSeq" id="WP_166247303.1">
    <property type="nucleotide sequence ID" value="NZ_CP049616.1"/>
</dbReference>
<evidence type="ECO:0000313" key="1">
    <source>
        <dbReference type="EMBL" id="QII43634.1"/>
    </source>
</evidence>
<organism evidence="1 2">
    <name type="scientific">Flagellimonas oceani</name>
    <dbReference type="NCBI Taxonomy" id="2698672"/>
    <lineage>
        <taxon>Bacteria</taxon>
        <taxon>Pseudomonadati</taxon>
        <taxon>Bacteroidota</taxon>
        <taxon>Flavobacteriia</taxon>
        <taxon>Flavobacteriales</taxon>
        <taxon>Flavobacteriaceae</taxon>
        <taxon>Flagellimonas</taxon>
    </lineage>
</organism>
<evidence type="ECO:0008006" key="3">
    <source>
        <dbReference type="Google" id="ProtNLM"/>
    </source>
</evidence>
<dbReference type="Proteomes" id="UP000502928">
    <property type="component" value="Chromosome"/>
</dbReference>
<sequence length="280" mass="32019">MSYSISSKKFNHPLLKPILQELTDYFKASGISFFVIGATARDIIMELHDESSGRLTHDLDIAITINDWEQYKTVEEGITQLPNFTKDQDQKQRFQYLGKFDLDIVPFGNIMKEDDKIFWPPDEEFAMSVLGFSAVNEASLKVSIDEDINIQIASLAGIGLLKIVAWKDRNHKTNKDADDIAFILQNYLEIHLDEAIEHYDVVYTDDHTIIKGGAALLGIHINHLLDNYPEAKQSIKEVLSIEVDKKEESRLINQILETHKTLNYDEVLKSIDNLNNQIKI</sequence>
<accession>A0A6G7IZ91</accession>
<reference evidence="1 2" key="1">
    <citation type="submission" date="2020-02" db="EMBL/GenBank/DDBJ databases">
        <title>Complete genome of Muricauda sp. 501str8.</title>
        <authorList>
            <person name="Dong B."/>
            <person name="Zhu S."/>
            <person name="Yang J."/>
            <person name="Chen J."/>
        </authorList>
    </citation>
    <scope>NUCLEOTIDE SEQUENCE [LARGE SCALE GENOMIC DNA]</scope>
    <source>
        <strain evidence="1 2">501str8</strain>
    </source>
</reference>
<protein>
    <recommendedName>
        <fullName evidence="3">Nucleotidyltransferase</fullName>
    </recommendedName>
</protein>
<evidence type="ECO:0000313" key="2">
    <source>
        <dbReference type="Proteomes" id="UP000502928"/>
    </source>
</evidence>